<evidence type="ECO:0000256" key="2">
    <source>
        <dbReference type="ARBA" id="ARBA00008610"/>
    </source>
</evidence>
<feature type="region of interest" description="Disordered" evidence="7">
    <location>
        <begin position="37"/>
        <end position="57"/>
    </location>
</feature>
<evidence type="ECO:0000259" key="8">
    <source>
        <dbReference type="Pfam" id="PF02608"/>
    </source>
</evidence>
<dbReference type="Gene3D" id="3.40.50.2300">
    <property type="match status" value="2"/>
</dbReference>
<dbReference type="InterPro" id="IPR003760">
    <property type="entry name" value="PnrA-like"/>
</dbReference>
<name>A0ABR5Q050_9ACTN</name>
<dbReference type="InterPro" id="IPR050957">
    <property type="entry name" value="BMP_lipoprotein"/>
</dbReference>
<evidence type="ECO:0000256" key="4">
    <source>
        <dbReference type="ARBA" id="ARBA00022729"/>
    </source>
</evidence>
<evidence type="ECO:0000313" key="9">
    <source>
        <dbReference type="EMBL" id="KRO02328.1"/>
    </source>
</evidence>
<evidence type="ECO:0000256" key="1">
    <source>
        <dbReference type="ARBA" id="ARBA00004193"/>
    </source>
</evidence>
<dbReference type="InterPro" id="IPR006311">
    <property type="entry name" value="TAT_signal"/>
</dbReference>
<sequence>MDKGKESPMSNSVSRRGFVAGAAGAGAMAVLAGLTACGGSKKDDTKKDAGDDSKATTKAKLEMVTDTGGVNDQSFNQLAWEGMQQLQKEEGWDVSYLESKQESDYATNLDKAVDDKSQLVWGVGFAMADAIVEAAKKNSDVQFAIIDYGNNDGSISNLTGVTFRAQEPSFLVGYIAARTTKTGKVGFVGGQTSDIIDQFEYGYRAGVLFANKEQSLNVEIQSQYAESFTDAAKGKSIAAKMFSDGCDVVFHAAGGVGTGVIEAAKDAGKFAIGVDKDQAYLAPENVLTSALKKVNVAVVDVSKKILKDGDKGGKTVELGFTDDAVGIPEDHKLMGDEVYKGAMEAADKIKAGSIVPPANKDDLAKYEKSLA</sequence>
<dbReference type="Pfam" id="PF02608">
    <property type="entry name" value="Bmp"/>
    <property type="match status" value="1"/>
</dbReference>
<protein>
    <submittedName>
        <fullName evidence="9">Basic membrane lipoprotein</fullName>
    </submittedName>
</protein>
<evidence type="ECO:0000256" key="7">
    <source>
        <dbReference type="SAM" id="MobiDB-lite"/>
    </source>
</evidence>
<dbReference type="CDD" id="cd06354">
    <property type="entry name" value="PBP1_PrnA-like"/>
    <property type="match status" value="1"/>
</dbReference>
<comment type="caution">
    <text evidence="9">The sequence shown here is derived from an EMBL/GenBank/DDBJ whole genome shotgun (WGS) entry which is preliminary data.</text>
</comment>
<evidence type="ECO:0000256" key="3">
    <source>
        <dbReference type="ARBA" id="ARBA00022475"/>
    </source>
</evidence>
<evidence type="ECO:0000256" key="6">
    <source>
        <dbReference type="ARBA" id="ARBA00023288"/>
    </source>
</evidence>
<reference evidence="9 10" key="1">
    <citation type="journal article" date="2015" name="Genome Announc.">
        <title>Expanding the biotechnology potential of lactobacilli through comparative genomics of 213 strains and associated genera.</title>
        <authorList>
            <person name="Sun Z."/>
            <person name="Harris H.M."/>
            <person name="McCann A."/>
            <person name="Guo C."/>
            <person name="Argimon S."/>
            <person name="Zhang W."/>
            <person name="Yang X."/>
            <person name="Jeffery I.B."/>
            <person name="Cooney J.C."/>
            <person name="Kagawa T.F."/>
            <person name="Liu W."/>
            <person name="Song Y."/>
            <person name="Salvetti E."/>
            <person name="Wrobel A."/>
            <person name="Rasinkangas P."/>
            <person name="Parkhill J."/>
            <person name="Rea M.C."/>
            <person name="O'Sullivan O."/>
            <person name="Ritari J."/>
            <person name="Douillard F.P."/>
            <person name="Paul Ross R."/>
            <person name="Yang R."/>
            <person name="Briner A.E."/>
            <person name="Felis G.E."/>
            <person name="de Vos W.M."/>
            <person name="Barrangou R."/>
            <person name="Klaenhammer T.R."/>
            <person name="Caufield P.W."/>
            <person name="Cui Y."/>
            <person name="Zhang H."/>
            <person name="O'Toole P.W."/>
        </authorList>
    </citation>
    <scope>NUCLEOTIDE SEQUENCE [LARGE SCALE GENOMIC DNA]</scope>
    <source>
        <strain evidence="9 10">DSM 7090</strain>
    </source>
</reference>
<dbReference type="PANTHER" id="PTHR34296">
    <property type="entry name" value="TRANSCRIPTIONAL ACTIVATOR PROTEIN MED"/>
    <property type="match status" value="1"/>
</dbReference>
<comment type="subcellular location">
    <subcellularLocation>
        <location evidence="1">Cell membrane</location>
        <topology evidence="1">Lipid-anchor</topology>
    </subcellularLocation>
</comment>
<dbReference type="InterPro" id="IPR028082">
    <property type="entry name" value="Peripla_BP_I"/>
</dbReference>
<feature type="compositionally biased region" description="Basic and acidic residues" evidence="7">
    <location>
        <begin position="40"/>
        <end position="57"/>
    </location>
</feature>
<keyword evidence="3" id="KW-1003">Cell membrane</keyword>
<evidence type="ECO:0000256" key="5">
    <source>
        <dbReference type="ARBA" id="ARBA00023136"/>
    </source>
</evidence>
<dbReference type="EMBL" id="JQCP01000002">
    <property type="protein sequence ID" value="KRO02328.1"/>
    <property type="molecule type" value="Genomic_DNA"/>
</dbReference>
<dbReference type="PROSITE" id="PS51318">
    <property type="entry name" value="TAT"/>
    <property type="match status" value="1"/>
</dbReference>
<keyword evidence="4" id="KW-0732">Signal</keyword>
<keyword evidence="5" id="KW-0472">Membrane</keyword>
<dbReference type="PANTHER" id="PTHR34296:SF2">
    <property type="entry name" value="ABC TRANSPORTER GUANOSINE-BINDING PROTEIN NUPN"/>
    <property type="match status" value="1"/>
</dbReference>
<proteinExistence type="inferred from homology"/>
<organism evidence="9 10">
    <name type="scientific">Lancefieldella rimae</name>
    <dbReference type="NCBI Taxonomy" id="1383"/>
    <lineage>
        <taxon>Bacteria</taxon>
        <taxon>Bacillati</taxon>
        <taxon>Actinomycetota</taxon>
        <taxon>Coriobacteriia</taxon>
        <taxon>Coriobacteriales</taxon>
        <taxon>Atopobiaceae</taxon>
        <taxon>Lancefieldella</taxon>
    </lineage>
</organism>
<evidence type="ECO:0000313" key="10">
    <source>
        <dbReference type="Proteomes" id="UP000051927"/>
    </source>
</evidence>
<dbReference type="SUPFAM" id="SSF53822">
    <property type="entry name" value="Periplasmic binding protein-like I"/>
    <property type="match status" value="1"/>
</dbReference>
<feature type="domain" description="ABC transporter substrate-binding protein PnrA-like" evidence="8">
    <location>
        <begin position="63"/>
        <end position="359"/>
    </location>
</feature>
<keyword evidence="10" id="KW-1185">Reference proteome</keyword>
<gene>
    <name evidence="9" type="ORF">IV60_GL000759</name>
</gene>
<comment type="similarity">
    <text evidence="2">Belongs to the BMP lipoprotein family.</text>
</comment>
<keyword evidence="6 9" id="KW-0449">Lipoprotein</keyword>
<accession>A0ABR5Q050</accession>
<dbReference type="Proteomes" id="UP000051927">
    <property type="component" value="Unassembled WGS sequence"/>
</dbReference>